<organism evidence="2">
    <name type="scientific">Hexamita inflata</name>
    <dbReference type="NCBI Taxonomy" id="28002"/>
    <lineage>
        <taxon>Eukaryota</taxon>
        <taxon>Metamonada</taxon>
        <taxon>Diplomonadida</taxon>
        <taxon>Hexamitidae</taxon>
        <taxon>Hexamitinae</taxon>
        <taxon>Hexamita</taxon>
    </lineage>
</organism>
<gene>
    <name evidence="3" type="ORF">HINF_LOCUS15763</name>
    <name evidence="2" type="ORF">HINF_LOCUS309</name>
</gene>
<evidence type="ECO:0000313" key="4">
    <source>
        <dbReference type="Proteomes" id="UP001642409"/>
    </source>
</evidence>
<name>A0AA86N4B6_9EUKA</name>
<feature type="compositionally biased region" description="Polar residues" evidence="1">
    <location>
        <begin position="1"/>
        <end position="32"/>
    </location>
</feature>
<keyword evidence="4" id="KW-1185">Reference proteome</keyword>
<protein>
    <submittedName>
        <fullName evidence="3">Hypothetical_protein</fullName>
    </submittedName>
</protein>
<dbReference type="Proteomes" id="UP001642409">
    <property type="component" value="Unassembled WGS sequence"/>
</dbReference>
<evidence type="ECO:0000313" key="2">
    <source>
        <dbReference type="EMBL" id="CAI9912664.1"/>
    </source>
</evidence>
<feature type="region of interest" description="Disordered" evidence="1">
    <location>
        <begin position="1"/>
        <end position="41"/>
    </location>
</feature>
<dbReference type="EMBL" id="CAXDID020000038">
    <property type="protein sequence ID" value="CAL5998497.1"/>
    <property type="molecule type" value="Genomic_DNA"/>
</dbReference>
<evidence type="ECO:0000256" key="1">
    <source>
        <dbReference type="SAM" id="MobiDB-lite"/>
    </source>
</evidence>
<comment type="caution">
    <text evidence="2">The sequence shown here is derived from an EMBL/GenBank/DDBJ whole genome shotgun (WGS) entry which is preliminary data.</text>
</comment>
<reference evidence="3 4" key="2">
    <citation type="submission" date="2024-07" db="EMBL/GenBank/DDBJ databases">
        <authorList>
            <person name="Akdeniz Z."/>
        </authorList>
    </citation>
    <scope>NUCLEOTIDE SEQUENCE [LARGE SCALE GENOMIC DNA]</scope>
</reference>
<reference evidence="2" key="1">
    <citation type="submission" date="2023-06" db="EMBL/GenBank/DDBJ databases">
        <authorList>
            <person name="Kurt Z."/>
        </authorList>
    </citation>
    <scope>NUCLEOTIDE SEQUENCE</scope>
</reference>
<sequence>MTNNQQSAPQPFKFNFTSTLGSAQKPVTTEPQNENEKPKPAFTFSVPTQAVSFGSFKLNNTEAGEKKPAMTFNFAQPKKEVEKTEKVKFAEIQKVDEKIIITQDEVEYFKLVTDEKGAESWEKNDDKITFQIVQANEVKLLIGKMKMQKSTEVNQQEDGERYQMIIKMKLDGLKAKKGKKGVQVTGQNFQILDLSNNNLPSVLSYYIKVNEEFTNSLIENGVKIE</sequence>
<dbReference type="EMBL" id="CATOUU010000003">
    <property type="protein sequence ID" value="CAI9912664.1"/>
    <property type="molecule type" value="Genomic_DNA"/>
</dbReference>
<accession>A0AA86N4B6</accession>
<dbReference type="AlphaFoldDB" id="A0AA86N4B6"/>
<evidence type="ECO:0000313" key="3">
    <source>
        <dbReference type="EMBL" id="CAL5998497.1"/>
    </source>
</evidence>
<proteinExistence type="predicted"/>